<accession>A0AAD6C0S3</accession>
<evidence type="ECO:0000313" key="2">
    <source>
        <dbReference type="Proteomes" id="UP001213681"/>
    </source>
</evidence>
<name>A0AAD6C0S3_9EURO</name>
<protein>
    <submittedName>
        <fullName evidence="1">Uncharacterized protein</fullName>
    </submittedName>
</protein>
<reference evidence="1" key="1">
    <citation type="submission" date="2022-12" db="EMBL/GenBank/DDBJ databases">
        <authorList>
            <person name="Petersen C."/>
        </authorList>
    </citation>
    <scope>NUCLEOTIDE SEQUENCE</scope>
    <source>
        <strain evidence="1">IBT 16125</strain>
    </source>
</reference>
<dbReference type="RefSeq" id="XP_056762495.1">
    <property type="nucleotide sequence ID" value="XM_056913646.1"/>
</dbReference>
<dbReference type="GeneID" id="81603889"/>
<evidence type="ECO:0000313" key="1">
    <source>
        <dbReference type="EMBL" id="KAJ5439266.1"/>
    </source>
</evidence>
<dbReference type="Proteomes" id="UP001213681">
    <property type="component" value="Unassembled WGS sequence"/>
</dbReference>
<organism evidence="1 2">
    <name type="scientific">Penicillium daleae</name>
    <dbReference type="NCBI Taxonomy" id="63821"/>
    <lineage>
        <taxon>Eukaryota</taxon>
        <taxon>Fungi</taxon>
        <taxon>Dikarya</taxon>
        <taxon>Ascomycota</taxon>
        <taxon>Pezizomycotina</taxon>
        <taxon>Eurotiomycetes</taxon>
        <taxon>Eurotiomycetidae</taxon>
        <taxon>Eurotiales</taxon>
        <taxon>Aspergillaceae</taxon>
        <taxon>Penicillium</taxon>
    </lineage>
</organism>
<proteinExistence type="predicted"/>
<comment type="caution">
    <text evidence="1">The sequence shown here is derived from an EMBL/GenBank/DDBJ whole genome shotgun (WGS) entry which is preliminary data.</text>
</comment>
<dbReference type="AlphaFoldDB" id="A0AAD6C0S3"/>
<reference evidence="1" key="2">
    <citation type="journal article" date="2023" name="IMA Fungus">
        <title>Comparative genomic study of the Penicillium genus elucidates a diverse pangenome and 15 lateral gene transfer events.</title>
        <authorList>
            <person name="Petersen C."/>
            <person name="Sorensen T."/>
            <person name="Nielsen M.R."/>
            <person name="Sondergaard T.E."/>
            <person name="Sorensen J.L."/>
            <person name="Fitzpatrick D.A."/>
            <person name="Frisvad J.C."/>
            <person name="Nielsen K.L."/>
        </authorList>
    </citation>
    <scope>NUCLEOTIDE SEQUENCE</scope>
    <source>
        <strain evidence="1">IBT 16125</strain>
    </source>
</reference>
<dbReference type="EMBL" id="JAPVEA010000008">
    <property type="protein sequence ID" value="KAJ5439266.1"/>
    <property type="molecule type" value="Genomic_DNA"/>
</dbReference>
<gene>
    <name evidence="1" type="ORF">N7458_010264</name>
</gene>
<sequence>MCQYIGIFYEECNHVRFKLHNFCLDLFHELQRINNPEERETHALPFDPDTPGCEPYALFDENGLPETRDAPGTGNVLWWVINLSEVCPGCEVVRVG</sequence>
<keyword evidence="2" id="KW-1185">Reference proteome</keyword>